<name>A0A7J6FZ15_CANSA</name>
<dbReference type="Proteomes" id="UP000583929">
    <property type="component" value="Unassembled WGS sequence"/>
</dbReference>
<dbReference type="EMBL" id="JAATIQ010000158">
    <property type="protein sequence ID" value="KAF4375945.1"/>
    <property type="molecule type" value="Genomic_DNA"/>
</dbReference>
<gene>
    <name evidence="2" type="ORF">F8388_010084</name>
    <name evidence="1" type="ORF">G4B88_029309</name>
</gene>
<accession>A0A7J6FZ15</accession>
<sequence>MKPHVFPLKFNQIWRIFKKDSIPIEPQDFLDNPSPPSISVIGINHVPNLKILRTSIRWQRPQVIQINMLPQWLKSIFGYKTPVLNQNFSPLLRGSRGTQVLHHKGFEPSPPKPFFVTTNFNLGSLREKLSRGINRVH</sequence>
<evidence type="ECO:0000313" key="1">
    <source>
        <dbReference type="EMBL" id="KAF4375945.1"/>
    </source>
</evidence>
<organism evidence="1 4">
    <name type="scientific">Cannabis sativa</name>
    <name type="common">Hemp</name>
    <name type="synonym">Marijuana</name>
    <dbReference type="NCBI Taxonomy" id="3483"/>
    <lineage>
        <taxon>Eukaryota</taxon>
        <taxon>Viridiplantae</taxon>
        <taxon>Streptophyta</taxon>
        <taxon>Embryophyta</taxon>
        <taxon>Tracheophyta</taxon>
        <taxon>Spermatophyta</taxon>
        <taxon>Magnoliopsida</taxon>
        <taxon>eudicotyledons</taxon>
        <taxon>Gunneridae</taxon>
        <taxon>Pentapetalae</taxon>
        <taxon>rosids</taxon>
        <taxon>fabids</taxon>
        <taxon>Rosales</taxon>
        <taxon>Cannabaceae</taxon>
        <taxon>Cannabis</taxon>
    </lineage>
</organism>
<dbReference type="AlphaFoldDB" id="A0A7J6FZ15"/>
<comment type="caution">
    <text evidence="1">The sequence shown here is derived from an EMBL/GenBank/DDBJ whole genome shotgun (WGS) entry which is preliminary data.</text>
</comment>
<keyword evidence="4" id="KW-1185">Reference proteome</keyword>
<proteinExistence type="predicted"/>
<reference evidence="3 4" key="1">
    <citation type="journal article" date="2020" name="bioRxiv">
        <title>Sequence and annotation of 42 cannabis genomes reveals extensive copy number variation in cannabinoid synthesis and pathogen resistance genes.</title>
        <authorList>
            <person name="Mckernan K.J."/>
            <person name="Helbert Y."/>
            <person name="Kane L.T."/>
            <person name="Ebling H."/>
            <person name="Zhang L."/>
            <person name="Liu B."/>
            <person name="Eaton Z."/>
            <person name="Mclaughlin S."/>
            <person name="Kingan S."/>
            <person name="Baybayan P."/>
            <person name="Concepcion G."/>
            <person name="Jordan M."/>
            <person name="Riva A."/>
            <person name="Barbazuk W."/>
            <person name="Harkins T."/>
        </authorList>
    </citation>
    <scope>NUCLEOTIDE SEQUENCE [LARGE SCALE GENOMIC DNA]</scope>
    <source>
        <strain evidence="3 4">cv. Jamaican Lion 4</strain>
        <strain evidence="1">Father</strain>
        <strain evidence="2">Mother</strain>
        <tissue evidence="1">Leaf</tissue>
    </source>
</reference>
<dbReference type="Proteomes" id="UP000525078">
    <property type="component" value="Unassembled WGS sequence"/>
</dbReference>
<evidence type="ECO:0000313" key="4">
    <source>
        <dbReference type="Proteomes" id="UP000583929"/>
    </source>
</evidence>
<evidence type="ECO:0000313" key="3">
    <source>
        <dbReference type="Proteomes" id="UP000525078"/>
    </source>
</evidence>
<protein>
    <submittedName>
        <fullName evidence="1">Uncharacterized protein</fullName>
    </submittedName>
</protein>
<evidence type="ECO:0000313" key="2">
    <source>
        <dbReference type="EMBL" id="KAF4385528.1"/>
    </source>
</evidence>
<dbReference type="EMBL" id="JAATIP010000044">
    <property type="protein sequence ID" value="KAF4385528.1"/>
    <property type="molecule type" value="Genomic_DNA"/>
</dbReference>